<proteinExistence type="predicted"/>
<name>A0A117NHY7_PICGL</name>
<keyword evidence="1" id="KW-0496">Mitochondrion</keyword>
<gene>
    <name evidence="1" type="ORF">ABT39_MTgene3667</name>
</gene>
<protein>
    <submittedName>
        <fullName evidence="1">Uncharacterized protein</fullName>
    </submittedName>
</protein>
<geneLocation type="mitochondrion" evidence="1"/>
<comment type="caution">
    <text evidence="1">The sequence shown here is derived from an EMBL/GenBank/DDBJ whole genome shotgun (WGS) entry which is preliminary data.</text>
</comment>
<dbReference type="AlphaFoldDB" id="A0A117NHY7"/>
<dbReference type="EMBL" id="LKAM01000003">
    <property type="protein sequence ID" value="KUM49118.1"/>
    <property type="molecule type" value="Genomic_DNA"/>
</dbReference>
<reference evidence="1" key="1">
    <citation type="journal article" date="2015" name="Genome Biol. Evol.">
        <title>Organellar Genomes of White Spruce (Picea glauca): Assembly and Annotation.</title>
        <authorList>
            <person name="Jackman S.D."/>
            <person name="Warren R.L."/>
            <person name="Gibb E.A."/>
            <person name="Vandervalk B.P."/>
            <person name="Mohamadi H."/>
            <person name="Chu J."/>
            <person name="Raymond A."/>
            <person name="Pleasance S."/>
            <person name="Coope R."/>
            <person name="Wildung M.R."/>
            <person name="Ritland C.E."/>
            <person name="Bousquet J."/>
            <person name="Jones S.J."/>
            <person name="Bohlmann J."/>
            <person name="Birol I."/>
        </authorList>
    </citation>
    <scope>NUCLEOTIDE SEQUENCE [LARGE SCALE GENOMIC DNA]</scope>
    <source>
        <tissue evidence="1">Flushing bud</tissue>
    </source>
</reference>
<sequence>MVLRGGKIDAARAQVSLPPLVALIPMIHMFPDRPLSLFVLNQLLIFGKKKA</sequence>
<organism evidence="1">
    <name type="scientific">Picea glauca</name>
    <name type="common">White spruce</name>
    <name type="synonym">Pinus glauca</name>
    <dbReference type="NCBI Taxonomy" id="3330"/>
    <lineage>
        <taxon>Eukaryota</taxon>
        <taxon>Viridiplantae</taxon>
        <taxon>Streptophyta</taxon>
        <taxon>Embryophyta</taxon>
        <taxon>Tracheophyta</taxon>
        <taxon>Spermatophyta</taxon>
        <taxon>Pinopsida</taxon>
        <taxon>Pinidae</taxon>
        <taxon>Conifers I</taxon>
        <taxon>Pinales</taxon>
        <taxon>Pinaceae</taxon>
        <taxon>Picea</taxon>
    </lineage>
</organism>
<evidence type="ECO:0000313" key="1">
    <source>
        <dbReference type="EMBL" id="KUM49118.1"/>
    </source>
</evidence>
<accession>A0A117NHY7</accession>